<keyword evidence="1" id="KW-0472">Membrane</keyword>
<evidence type="ECO:0000313" key="2">
    <source>
        <dbReference type="EMBL" id="MBV4358909.1"/>
    </source>
</evidence>
<evidence type="ECO:0000313" key="3">
    <source>
        <dbReference type="Proteomes" id="UP000812270"/>
    </source>
</evidence>
<dbReference type="RefSeq" id="WP_217792640.1">
    <property type="nucleotide sequence ID" value="NZ_JAHSPG010000013.1"/>
</dbReference>
<keyword evidence="1" id="KW-0812">Transmembrane</keyword>
<protein>
    <submittedName>
        <fullName evidence="2">Uncharacterized protein</fullName>
    </submittedName>
</protein>
<keyword evidence="3" id="KW-1185">Reference proteome</keyword>
<organism evidence="2 3">
    <name type="scientific">Pinibacter aurantiacus</name>
    <dbReference type="NCBI Taxonomy" id="2851599"/>
    <lineage>
        <taxon>Bacteria</taxon>
        <taxon>Pseudomonadati</taxon>
        <taxon>Bacteroidota</taxon>
        <taxon>Chitinophagia</taxon>
        <taxon>Chitinophagales</taxon>
        <taxon>Chitinophagaceae</taxon>
        <taxon>Pinibacter</taxon>
    </lineage>
</organism>
<feature type="transmembrane region" description="Helical" evidence="1">
    <location>
        <begin position="20"/>
        <end position="40"/>
    </location>
</feature>
<dbReference type="Proteomes" id="UP000812270">
    <property type="component" value="Unassembled WGS sequence"/>
</dbReference>
<dbReference type="EMBL" id="JAHSPG010000013">
    <property type="protein sequence ID" value="MBV4358909.1"/>
    <property type="molecule type" value="Genomic_DNA"/>
</dbReference>
<dbReference type="AlphaFoldDB" id="A0A9E2W5I1"/>
<accession>A0A9E2W5I1</accession>
<evidence type="ECO:0000256" key="1">
    <source>
        <dbReference type="SAM" id="Phobius"/>
    </source>
</evidence>
<sequence length="170" mass="19871">MIHTNNDHKGQDVQVLNKFVVYFVFLSFFFHFATSAQQTVKRLDNIERSKIKGKLIHFKQGGKDDLFEVFVYKENRQIYSIMKIEPVNKEDRNYINGYQFTFINDTLLRAWYTSSINHKNGVVIVYITNRDEIIASSKTGDVSLPPVSFLRSKCEELLRLANDLKQSSQH</sequence>
<reference evidence="2" key="1">
    <citation type="submission" date="2021-06" db="EMBL/GenBank/DDBJ databases">
        <authorList>
            <person name="Huq M.A."/>
        </authorList>
    </citation>
    <scope>NUCLEOTIDE SEQUENCE</scope>
    <source>
        <strain evidence="2">MAH-26</strain>
    </source>
</reference>
<gene>
    <name evidence="2" type="ORF">KTO63_17210</name>
</gene>
<proteinExistence type="predicted"/>
<comment type="caution">
    <text evidence="2">The sequence shown here is derived from an EMBL/GenBank/DDBJ whole genome shotgun (WGS) entry which is preliminary data.</text>
</comment>
<name>A0A9E2W5I1_9BACT</name>
<keyword evidence="1" id="KW-1133">Transmembrane helix</keyword>